<dbReference type="Proteomes" id="UP000807769">
    <property type="component" value="Unassembled WGS sequence"/>
</dbReference>
<gene>
    <name evidence="2" type="ORF">BJ212DRAFT_1298313</name>
</gene>
<sequence length="515" mass="55159">MLLSMLQFAELSFGKQMVVWLLTKLMILQVKWLALVVLPFLLSAAAEDKDPCIEAHLFFSKTAGYGCPGPSSQGHFHPPINPLPVASHQMTNKGKQPAHRTCRSREDSPDADKGHKRRRVSKAMSKALLTDTEDQDQDQLPGPVIVLPKRSKTIEPAPVAPPKSKGSTQGVKKQSKVTIGPMPDKGKGKAKAAKIADIAERPMFMTHPARAYQGLLQVPQDEGAVQLTSISHISPAAHPHSPEIQGHIGLQAQGMLKECQTTPILESEEEAVKDTDASVPTAEAADIKADVDARKPADIDAEMQDVVTGNQPDPIALADDFPADHWLEPTSDDMPLGIPSPTPAADHISLPLASLLPTISNVHECVLALAAQDALARVDAMERDFKTCMLPMRAEFSQMQQDVGHTVTVVDGLVGLVEKLRQAHCQQSILPSTDHQQPWSYCGHHAGASLGHGVFEWSVWSFASHPFGCLDVQGTTFMSSQAASVSALASPSLAPPQVGPCSALSLPPSAAQSVP</sequence>
<reference evidence="2" key="1">
    <citation type="journal article" date="2020" name="New Phytol.">
        <title>Comparative genomics reveals dynamic genome evolution in host specialist ectomycorrhizal fungi.</title>
        <authorList>
            <person name="Lofgren L.A."/>
            <person name="Nguyen N.H."/>
            <person name="Vilgalys R."/>
            <person name="Ruytinx J."/>
            <person name="Liao H.L."/>
            <person name="Branco S."/>
            <person name="Kuo A."/>
            <person name="LaButti K."/>
            <person name="Lipzen A."/>
            <person name="Andreopoulos W."/>
            <person name="Pangilinan J."/>
            <person name="Riley R."/>
            <person name="Hundley H."/>
            <person name="Na H."/>
            <person name="Barry K."/>
            <person name="Grigoriev I.V."/>
            <person name="Stajich J.E."/>
            <person name="Kennedy P.G."/>
        </authorList>
    </citation>
    <scope>NUCLEOTIDE SEQUENCE</scope>
    <source>
        <strain evidence="2">MN1</strain>
    </source>
</reference>
<protein>
    <submittedName>
        <fullName evidence="2">Uncharacterized protein</fullName>
    </submittedName>
</protein>
<feature type="region of interest" description="Disordered" evidence="1">
    <location>
        <begin position="74"/>
        <end position="123"/>
    </location>
</feature>
<dbReference type="AlphaFoldDB" id="A0A9P7EEH0"/>
<evidence type="ECO:0000313" key="3">
    <source>
        <dbReference type="Proteomes" id="UP000807769"/>
    </source>
</evidence>
<dbReference type="GeneID" id="64626700"/>
<dbReference type="EMBL" id="JABBWG010000010">
    <property type="protein sequence ID" value="KAG1819021.1"/>
    <property type="molecule type" value="Genomic_DNA"/>
</dbReference>
<comment type="caution">
    <text evidence="2">The sequence shown here is derived from an EMBL/GenBank/DDBJ whole genome shotgun (WGS) entry which is preliminary data.</text>
</comment>
<keyword evidence="3" id="KW-1185">Reference proteome</keyword>
<dbReference type="RefSeq" id="XP_041194698.1">
    <property type="nucleotide sequence ID" value="XM_041332683.1"/>
</dbReference>
<evidence type="ECO:0000313" key="2">
    <source>
        <dbReference type="EMBL" id="KAG1819021.1"/>
    </source>
</evidence>
<name>A0A9P7EEH0_9AGAM</name>
<proteinExistence type="predicted"/>
<accession>A0A9P7EEH0</accession>
<feature type="compositionally biased region" description="Basic and acidic residues" evidence="1">
    <location>
        <begin position="103"/>
        <end position="113"/>
    </location>
</feature>
<evidence type="ECO:0000256" key="1">
    <source>
        <dbReference type="SAM" id="MobiDB-lite"/>
    </source>
</evidence>
<organism evidence="2 3">
    <name type="scientific">Suillus subaureus</name>
    <dbReference type="NCBI Taxonomy" id="48587"/>
    <lineage>
        <taxon>Eukaryota</taxon>
        <taxon>Fungi</taxon>
        <taxon>Dikarya</taxon>
        <taxon>Basidiomycota</taxon>
        <taxon>Agaricomycotina</taxon>
        <taxon>Agaricomycetes</taxon>
        <taxon>Agaricomycetidae</taxon>
        <taxon>Boletales</taxon>
        <taxon>Suillineae</taxon>
        <taxon>Suillaceae</taxon>
        <taxon>Suillus</taxon>
    </lineage>
</organism>
<feature type="region of interest" description="Disordered" evidence="1">
    <location>
        <begin position="153"/>
        <end position="189"/>
    </location>
</feature>